<dbReference type="InterPro" id="IPR001353">
    <property type="entry name" value="Proteasome_sua/b"/>
</dbReference>
<dbReference type="GO" id="GO:0019773">
    <property type="term" value="C:proteasome core complex, alpha-subunit complex"/>
    <property type="evidence" value="ECO:0007669"/>
    <property type="project" value="UniProtKB-UniRule"/>
</dbReference>
<dbReference type="Gene3D" id="3.60.20.10">
    <property type="entry name" value="Glutamine Phosphoribosylpyrophosphate, subunit 1, domain 1"/>
    <property type="match status" value="1"/>
</dbReference>
<evidence type="ECO:0000256" key="1">
    <source>
        <dbReference type="ARBA" id="ARBA00022942"/>
    </source>
</evidence>
<dbReference type="InterPro" id="IPR050115">
    <property type="entry name" value="Proteasome_alpha"/>
</dbReference>
<dbReference type="SUPFAM" id="SSF56235">
    <property type="entry name" value="N-terminal nucleophile aminohydrolases (Ntn hydrolases)"/>
    <property type="match status" value="1"/>
</dbReference>
<evidence type="ECO:0008006" key="5">
    <source>
        <dbReference type="Google" id="ProtNLM"/>
    </source>
</evidence>
<evidence type="ECO:0000256" key="2">
    <source>
        <dbReference type="PROSITE-ProRule" id="PRU00808"/>
    </source>
</evidence>
<comment type="similarity">
    <text evidence="2">Belongs to the peptidase T1A family.</text>
</comment>
<accession>A0A2N9EJC3</accession>
<sequence>MSRSGANEPIYAVMIKWSVKSWVIVGGLWLIVGGSGETKGMEKTDREKEWVGRGWRKQREKKNETGEDRERKRMGREGLEKTERKRMGREEPIPVTQLVREIAAVMQEFTQSGGVRPFGVSLLVAGFDDKGPQLYQVDPSGSYFSWKASAMGKNVSNAKTFLEKRYTDDMELDDAVHTAILTLKEGFEGQISSKNIEIGIISTDKKFRVLTPAEIDDYLAEVE</sequence>
<protein>
    <recommendedName>
        <fullName evidence="5">Proteasome alpha-type subunits domain-containing protein</fullName>
    </recommendedName>
</protein>
<feature type="compositionally biased region" description="Basic and acidic residues" evidence="3">
    <location>
        <begin position="61"/>
        <end position="87"/>
    </location>
</feature>
<feature type="region of interest" description="Disordered" evidence="3">
    <location>
        <begin position="52"/>
        <end position="87"/>
    </location>
</feature>
<dbReference type="AlphaFoldDB" id="A0A2N9EJC3"/>
<proteinExistence type="inferred from homology"/>
<evidence type="ECO:0000256" key="3">
    <source>
        <dbReference type="SAM" id="MobiDB-lite"/>
    </source>
</evidence>
<gene>
    <name evidence="4" type="ORF">FSB_LOCUS2622</name>
</gene>
<dbReference type="Pfam" id="PF00227">
    <property type="entry name" value="Proteasome"/>
    <property type="match status" value="1"/>
</dbReference>
<dbReference type="PROSITE" id="PS51475">
    <property type="entry name" value="PROTEASOME_ALPHA_2"/>
    <property type="match status" value="1"/>
</dbReference>
<dbReference type="GO" id="GO:0051603">
    <property type="term" value="P:proteolysis involved in protein catabolic process"/>
    <property type="evidence" value="ECO:0007669"/>
    <property type="project" value="InterPro"/>
</dbReference>
<dbReference type="PANTHER" id="PTHR11599">
    <property type="entry name" value="PROTEASOME SUBUNIT ALPHA/BETA"/>
    <property type="match status" value="1"/>
</dbReference>
<dbReference type="InterPro" id="IPR029055">
    <property type="entry name" value="Ntn_hydrolases_N"/>
</dbReference>
<dbReference type="EMBL" id="OIVN01000124">
    <property type="protein sequence ID" value="SPC74740.1"/>
    <property type="molecule type" value="Genomic_DNA"/>
</dbReference>
<evidence type="ECO:0000313" key="4">
    <source>
        <dbReference type="EMBL" id="SPC74740.1"/>
    </source>
</evidence>
<dbReference type="InterPro" id="IPR023332">
    <property type="entry name" value="Proteasome_alpha-type"/>
</dbReference>
<name>A0A2N9EJC3_FAGSY</name>
<keyword evidence="1 2" id="KW-0647">Proteasome</keyword>
<organism evidence="4">
    <name type="scientific">Fagus sylvatica</name>
    <name type="common">Beechnut</name>
    <dbReference type="NCBI Taxonomy" id="28930"/>
    <lineage>
        <taxon>Eukaryota</taxon>
        <taxon>Viridiplantae</taxon>
        <taxon>Streptophyta</taxon>
        <taxon>Embryophyta</taxon>
        <taxon>Tracheophyta</taxon>
        <taxon>Spermatophyta</taxon>
        <taxon>Magnoliopsida</taxon>
        <taxon>eudicotyledons</taxon>
        <taxon>Gunneridae</taxon>
        <taxon>Pentapetalae</taxon>
        <taxon>rosids</taxon>
        <taxon>fabids</taxon>
        <taxon>Fagales</taxon>
        <taxon>Fagaceae</taxon>
        <taxon>Fagus</taxon>
    </lineage>
</organism>
<reference evidence="4" key="1">
    <citation type="submission" date="2018-02" db="EMBL/GenBank/DDBJ databases">
        <authorList>
            <person name="Cohen D.B."/>
            <person name="Kent A.D."/>
        </authorList>
    </citation>
    <scope>NUCLEOTIDE SEQUENCE</scope>
</reference>